<organism evidence="1 2">
    <name type="scientific">Rhizobium deserti</name>
    <dbReference type="NCBI Taxonomy" id="2547961"/>
    <lineage>
        <taxon>Bacteria</taxon>
        <taxon>Pseudomonadati</taxon>
        <taxon>Pseudomonadota</taxon>
        <taxon>Alphaproteobacteria</taxon>
        <taxon>Hyphomicrobiales</taxon>
        <taxon>Rhizobiaceae</taxon>
        <taxon>Rhizobium/Agrobacterium group</taxon>
        <taxon>Rhizobium</taxon>
    </lineage>
</organism>
<gene>
    <name evidence="1" type="ORF">E2F50_19375</name>
</gene>
<dbReference type="EMBL" id="SMTL01000006">
    <property type="protein sequence ID" value="TDK31825.1"/>
    <property type="molecule type" value="Genomic_DNA"/>
</dbReference>
<sequence>MDLDDAREERLLVYYRRQCESLVREEDSAGQLGEALGLVQDSRLLKLSVEFRLDDEGCYVPGRWVLASGLGVAFENYVFRLSVMEKVRFGRSSIDGFTAEHHEAFKGVVDAAEALARLGWPVNWQQNVQKILEITEYGLRDGKLVHRFSTLPEFVTLGEEMLLLGTVTFYRQGRSADGAVTSFKSQVLSATNRELYESTPLHLRCNGDDVPKRFRYTSDWKPGRSGKSYRVAI</sequence>
<proteinExistence type="predicted"/>
<protein>
    <submittedName>
        <fullName evidence="1">Uncharacterized protein</fullName>
    </submittedName>
</protein>
<evidence type="ECO:0000313" key="2">
    <source>
        <dbReference type="Proteomes" id="UP000295238"/>
    </source>
</evidence>
<keyword evidence="2" id="KW-1185">Reference proteome</keyword>
<dbReference type="OrthoDB" id="8403924at2"/>
<evidence type="ECO:0000313" key="1">
    <source>
        <dbReference type="EMBL" id="TDK31825.1"/>
    </source>
</evidence>
<reference evidence="1 2" key="1">
    <citation type="submission" date="2019-03" db="EMBL/GenBank/DDBJ databases">
        <title>Rhizobium sp. nov., an bacterium isolated from biocrust in Mu Us Desert.</title>
        <authorList>
            <person name="Lixiong L."/>
        </authorList>
    </citation>
    <scope>NUCLEOTIDE SEQUENCE [LARGE SCALE GENOMIC DNA]</scope>
    <source>
        <strain evidence="1 2">SPY-1</strain>
    </source>
</reference>
<comment type="caution">
    <text evidence="1">The sequence shown here is derived from an EMBL/GenBank/DDBJ whole genome shotgun (WGS) entry which is preliminary data.</text>
</comment>
<dbReference type="RefSeq" id="WP_133317826.1">
    <property type="nucleotide sequence ID" value="NZ_SMTL01000006.1"/>
</dbReference>
<dbReference type="AlphaFoldDB" id="A0A4V3ANQ7"/>
<dbReference type="Proteomes" id="UP000295238">
    <property type="component" value="Unassembled WGS sequence"/>
</dbReference>
<accession>A0A4V3ANQ7</accession>
<name>A0A4V3ANQ7_9HYPH</name>